<comment type="caution">
    <text evidence="1">The sequence shown here is derived from an EMBL/GenBank/DDBJ whole genome shotgun (WGS) entry which is preliminary data.</text>
</comment>
<reference evidence="1" key="1">
    <citation type="journal article" date="2015" name="Nature">
        <title>Complex archaea that bridge the gap between prokaryotes and eukaryotes.</title>
        <authorList>
            <person name="Spang A."/>
            <person name="Saw J.H."/>
            <person name="Jorgensen S.L."/>
            <person name="Zaremba-Niedzwiedzka K."/>
            <person name="Martijn J."/>
            <person name="Lind A.E."/>
            <person name="van Eijk R."/>
            <person name="Schleper C."/>
            <person name="Guy L."/>
            <person name="Ettema T.J."/>
        </authorList>
    </citation>
    <scope>NUCLEOTIDE SEQUENCE</scope>
</reference>
<protein>
    <submittedName>
        <fullName evidence="1">Uncharacterized protein</fullName>
    </submittedName>
</protein>
<sequence length="63" mass="7390">MSKTIKIKPDNLVLYIKEDGYWLEFQASNGRLRALINLNQLGKGEITVETIRNWCHEQKEKTI</sequence>
<gene>
    <name evidence="1" type="ORF">LCGC14_0392090</name>
</gene>
<accession>A0A0F9SZD0</accession>
<name>A0A0F9SZD0_9ZZZZ</name>
<dbReference type="AlphaFoldDB" id="A0A0F9SZD0"/>
<dbReference type="EMBL" id="LAZR01000329">
    <property type="protein sequence ID" value="KKN74270.1"/>
    <property type="molecule type" value="Genomic_DNA"/>
</dbReference>
<organism evidence="1">
    <name type="scientific">marine sediment metagenome</name>
    <dbReference type="NCBI Taxonomy" id="412755"/>
    <lineage>
        <taxon>unclassified sequences</taxon>
        <taxon>metagenomes</taxon>
        <taxon>ecological metagenomes</taxon>
    </lineage>
</organism>
<evidence type="ECO:0000313" key="1">
    <source>
        <dbReference type="EMBL" id="KKN74270.1"/>
    </source>
</evidence>
<proteinExistence type="predicted"/>